<feature type="transmembrane region" description="Helical" evidence="10">
    <location>
        <begin position="194"/>
        <end position="222"/>
    </location>
</feature>
<keyword evidence="8" id="KW-0325">Glycoprotein</keyword>
<keyword evidence="6 10" id="KW-0472">Membrane</keyword>
<protein>
    <recommendedName>
        <fullName evidence="11">G-protein coupled receptors family 1 profile domain-containing protein</fullName>
    </recommendedName>
</protein>
<feature type="domain" description="G-protein coupled receptors family 1 profile" evidence="11">
    <location>
        <begin position="131"/>
        <end position="371"/>
    </location>
</feature>
<evidence type="ECO:0000259" key="11">
    <source>
        <dbReference type="PROSITE" id="PS50262"/>
    </source>
</evidence>
<dbReference type="InterPro" id="IPR000276">
    <property type="entry name" value="GPCR_Rhodpsn"/>
</dbReference>
<dbReference type="Proteomes" id="UP001159427">
    <property type="component" value="Unassembled WGS sequence"/>
</dbReference>
<evidence type="ECO:0000256" key="10">
    <source>
        <dbReference type="SAM" id="Phobius"/>
    </source>
</evidence>
<feature type="transmembrane region" description="Helical" evidence="10">
    <location>
        <begin position="234"/>
        <end position="254"/>
    </location>
</feature>
<dbReference type="EMBL" id="CALNXI010000060">
    <property type="protein sequence ID" value="CAH3017335.1"/>
    <property type="molecule type" value="Genomic_DNA"/>
</dbReference>
<feature type="transmembrane region" description="Helical" evidence="10">
    <location>
        <begin position="114"/>
        <end position="139"/>
    </location>
</feature>
<accession>A0ABN8LMX5</accession>
<dbReference type="PRINTS" id="PR00237">
    <property type="entry name" value="GPCRRHODOPSN"/>
</dbReference>
<evidence type="ECO:0000256" key="7">
    <source>
        <dbReference type="ARBA" id="ARBA00023170"/>
    </source>
</evidence>
<proteinExistence type="predicted"/>
<feature type="transmembrane region" description="Helical" evidence="10">
    <location>
        <begin position="315"/>
        <end position="335"/>
    </location>
</feature>
<dbReference type="Gene3D" id="1.20.1070.10">
    <property type="entry name" value="Rhodopsin 7-helix transmembrane proteins"/>
    <property type="match status" value="2"/>
</dbReference>
<evidence type="ECO:0000256" key="3">
    <source>
        <dbReference type="ARBA" id="ARBA00022692"/>
    </source>
</evidence>
<dbReference type="Pfam" id="PF00001">
    <property type="entry name" value="7tm_1"/>
    <property type="match status" value="1"/>
</dbReference>
<keyword evidence="9" id="KW-0807">Transducer</keyword>
<keyword evidence="4 10" id="KW-1133">Transmembrane helix</keyword>
<comment type="subcellular location">
    <subcellularLocation>
        <location evidence="1">Cell membrane</location>
        <topology evidence="1">Multi-pass membrane protein</topology>
    </subcellularLocation>
</comment>
<reference evidence="12 13" key="1">
    <citation type="submission" date="2022-05" db="EMBL/GenBank/DDBJ databases">
        <authorList>
            <consortium name="Genoscope - CEA"/>
            <person name="William W."/>
        </authorList>
    </citation>
    <scope>NUCLEOTIDE SEQUENCE [LARGE SCALE GENOMIC DNA]</scope>
</reference>
<evidence type="ECO:0000256" key="6">
    <source>
        <dbReference type="ARBA" id="ARBA00023136"/>
    </source>
</evidence>
<comment type="caution">
    <text evidence="12">The sequence shown here is derived from an EMBL/GenBank/DDBJ whole genome shotgun (WGS) entry which is preliminary data.</text>
</comment>
<feature type="transmembrane region" description="Helical" evidence="10">
    <location>
        <begin position="355"/>
        <end position="373"/>
    </location>
</feature>
<evidence type="ECO:0000313" key="12">
    <source>
        <dbReference type="EMBL" id="CAH3017335.1"/>
    </source>
</evidence>
<dbReference type="InterPro" id="IPR017452">
    <property type="entry name" value="GPCR_Rhodpsn_7TM"/>
</dbReference>
<dbReference type="CDD" id="cd00637">
    <property type="entry name" value="7tm_classA_rhodopsin-like"/>
    <property type="match status" value="1"/>
</dbReference>
<feature type="transmembrane region" description="Helical" evidence="10">
    <location>
        <begin position="260"/>
        <end position="278"/>
    </location>
</feature>
<sequence>MEVFSVKLRGELIFLAVVNIFLSITAFLGNALILVALHRESSRRPPFASIVLYRNLAITDLCVGILVEPTYIAYLMSLMDKRYDILTNFTGDKNQGILEQYCSKEVFMEEHGELIFFSVVNLFLSITALLGNTLILIALRRESSLSPQSKLLYRNLAITDFFVGIIVEPAYVVYLVSMVNKRHGICHYARVTCLIAAFVLCLVSLCTLTTISVERLLCLLLVRRYRHIVTYKGTCIAVIVIWVLCVVGALTQFWNPFVTFLWGYIVLILCGLTTMCSYSKIFFTLRRNQVVVQMEHSHGHPIQAIPRNVALYKKAVYSALWLQVTLLVCYLPVGILRHTTQSREMSFPVYIARHFTVTLVYLNSSLNPIVYCWKIRQVRRAVKDTIRQFLCSPNL</sequence>
<evidence type="ECO:0000256" key="9">
    <source>
        <dbReference type="ARBA" id="ARBA00023224"/>
    </source>
</evidence>
<evidence type="ECO:0000256" key="4">
    <source>
        <dbReference type="ARBA" id="ARBA00022989"/>
    </source>
</evidence>
<evidence type="ECO:0000256" key="1">
    <source>
        <dbReference type="ARBA" id="ARBA00004651"/>
    </source>
</evidence>
<evidence type="ECO:0000256" key="2">
    <source>
        <dbReference type="ARBA" id="ARBA00022475"/>
    </source>
</evidence>
<keyword evidence="3 10" id="KW-0812">Transmembrane</keyword>
<evidence type="ECO:0000256" key="8">
    <source>
        <dbReference type="ARBA" id="ARBA00023180"/>
    </source>
</evidence>
<evidence type="ECO:0000256" key="5">
    <source>
        <dbReference type="ARBA" id="ARBA00023040"/>
    </source>
</evidence>
<feature type="transmembrane region" description="Helical" evidence="10">
    <location>
        <begin position="56"/>
        <end position="76"/>
    </location>
</feature>
<dbReference type="SUPFAM" id="SSF81321">
    <property type="entry name" value="Family A G protein-coupled receptor-like"/>
    <property type="match status" value="2"/>
</dbReference>
<feature type="transmembrane region" description="Helical" evidence="10">
    <location>
        <begin position="12"/>
        <end position="35"/>
    </location>
</feature>
<feature type="transmembrane region" description="Helical" evidence="10">
    <location>
        <begin position="151"/>
        <end position="174"/>
    </location>
</feature>
<dbReference type="PANTHER" id="PTHR24246:SF27">
    <property type="entry name" value="ADENOSINE RECEPTOR, ISOFORM A"/>
    <property type="match status" value="1"/>
</dbReference>
<dbReference type="PROSITE" id="PS50262">
    <property type="entry name" value="G_PROTEIN_RECEP_F1_2"/>
    <property type="match status" value="1"/>
</dbReference>
<name>A0ABN8LMX5_9CNID</name>
<evidence type="ECO:0000313" key="13">
    <source>
        <dbReference type="Proteomes" id="UP001159427"/>
    </source>
</evidence>
<keyword evidence="2" id="KW-1003">Cell membrane</keyword>
<dbReference type="PANTHER" id="PTHR24246">
    <property type="entry name" value="OLFACTORY RECEPTOR AND ADENOSINE RECEPTOR"/>
    <property type="match status" value="1"/>
</dbReference>
<keyword evidence="13" id="KW-1185">Reference proteome</keyword>
<gene>
    <name evidence="12" type="ORF">PEVE_00037056</name>
</gene>
<organism evidence="12 13">
    <name type="scientific">Porites evermanni</name>
    <dbReference type="NCBI Taxonomy" id="104178"/>
    <lineage>
        <taxon>Eukaryota</taxon>
        <taxon>Metazoa</taxon>
        <taxon>Cnidaria</taxon>
        <taxon>Anthozoa</taxon>
        <taxon>Hexacorallia</taxon>
        <taxon>Scleractinia</taxon>
        <taxon>Fungiina</taxon>
        <taxon>Poritidae</taxon>
        <taxon>Porites</taxon>
    </lineage>
</organism>
<keyword evidence="7" id="KW-0675">Receptor</keyword>
<keyword evidence="5" id="KW-0297">G-protein coupled receptor</keyword>